<evidence type="ECO:0000313" key="1">
    <source>
        <dbReference type="EMBL" id="GJT92288.1"/>
    </source>
</evidence>
<name>A0ABQ5HYN8_9ASTR</name>
<organism evidence="1 2">
    <name type="scientific">Tanacetum coccineum</name>
    <dbReference type="NCBI Taxonomy" id="301880"/>
    <lineage>
        <taxon>Eukaryota</taxon>
        <taxon>Viridiplantae</taxon>
        <taxon>Streptophyta</taxon>
        <taxon>Embryophyta</taxon>
        <taxon>Tracheophyta</taxon>
        <taxon>Spermatophyta</taxon>
        <taxon>Magnoliopsida</taxon>
        <taxon>eudicotyledons</taxon>
        <taxon>Gunneridae</taxon>
        <taxon>Pentapetalae</taxon>
        <taxon>asterids</taxon>
        <taxon>campanulids</taxon>
        <taxon>Asterales</taxon>
        <taxon>Asteraceae</taxon>
        <taxon>Asteroideae</taxon>
        <taxon>Anthemideae</taxon>
        <taxon>Anthemidinae</taxon>
        <taxon>Tanacetum</taxon>
    </lineage>
</organism>
<dbReference type="EMBL" id="BQNB010020095">
    <property type="protein sequence ID" value="GJT92288.1"/>
    <property type="molecule type" value="Genomic_DNA"/>
</dbReference>
<gene>
    <name evidence="1" type="ORF">Tco_1081133</name>
</gene>
<comment type="caution">
    <text evidence="1">The sequence shown here is derived from an EMBL/GenBank/DDBJ whole genome shotgun (WGS) entry which is preliminary data.</text>
</comment>
<proteinExistence type="predicted"/>
<reference evidence="1" key="1">
    <citation type="journal article" date="2022" name="Int. J. Mol. Sci.">
        <title>Draft Genome of Tanacetum Coccineum: Genomic Comparison of Closely Related Tanacetum-Family Plants.</title>
        <authorList>
            <person name="Yamashiro T."/>
            <person name="Shiraishi A."/>
            <person name="Nakayama K."/>
            <person name="Satake H."/>
        </authorList>
    </citation>
    <scope>NUCLEOTIDE SEQUENCE</scope>
</reference>
<dbReference type="Proteomes" id="UP001151760">
    <property type="component" value="Unassembled WGS sequence"/>
</dbReference>
<keyword evidence="2" id="KW-1185">Reference proteome</keyword>
<accession>A0ABQ5HYN8</accession>
<sequence length="158" mass="17924">MIQPEPGGIHQDIPLNSVVVLRCEKRSKGENTGRVPIEMELVLEQTQQGTTYEVSISAEGVEELKRKVKIQGIRRDAARRGRVRFIAACSYSTDIHKDIMKAQIAILFYTMSMLRCNDDSAAISSIINCYDVNPMWCYVVKKPSTIPVYEETPTEEFH</sequence>
<evidence type="ECO:0000313" key="2">
    <source>
        <dbReference type="Proteomes" id="UP001151760"/>
    </source>
</evidence>
<reference evidence="1" key="2">
    <citation type="submission" date="2022-01" db="EMBL/GenBank/DDBJ databases">
        <authorList>
            <person name="Yamashiro T."/>
            <person name="Shiraishi A."/>
            <person name="Satake H."/>
            <person name="Nakayama K."/>
        </authorList>
    </citation>
    <scope>NUCLEOTIDE SEQUENCE</scope>
</reference>
<protein>
    <submittedName>
        <fullName evidence="1">Uncharacterized protein</fullName>
    </submittedName>
</protein>